<dbReference type="InterPro" id="IPR011460">
    <property type="entry name" value="Lcl_C"/>
</dbReference>
<sequence>VREVFQLDENWRPLQYIQNDFEDQGEVVVDHATGLMWQKSGSDIWLSYQKAETYIKILNQESFVNYNDWRLSTVEELVSLLESEKQPNDLYINSIFDKKQWWCWSADKHSTGAAWLVSFHDGGVGWSKFDSSLVYVRAVRSTN</sequence>
<evidence type="ECO:0000259" key="1">
    <source>
        <dbReference type="Pfam" id="PF07603"/>
    </source>
</evidence>
<proteinExistence type="predicted"/>
<dbReference type="EMBL" id="WJJP01000411">
    <property type="protein sequence ID" value="MBD3325421.1"/>
    <property type="molecule type" value="Genomic_DNA"/>
</dbReference>
<dbReference type="Pfam" id="PF07603">
    <property type="entry name" value="Lcl_C"/>
    <property type="match status" value="1"/>
</dbReference>
<dbReference type="Proteomes" id="UP000649604">
    <property type="component" value="Unassembled WGS sequence"/>
</dbReference>
<accession>A0A9D5JXA0</accession>
<feature type="domain" description="Lcl C-terminal" evidence="1">
    <location>
        <begin position="27"/>
        <end position="140"/>
    </location>
</feature>
<feature type="non-terminal residue" evidence="2">
    <location>
        <position position="1"/>
    </location>
</feature>
<dbReference type="AlphaFoldDB" id="A0A9D5JXA0"/>
<reference evidence="2" key="1">
    <citation type="submission" date="2019-11" db="EMBL/GenBank/DDBJ databases">
        <title>Microbial mats filling the niche in hypersaline microbial mats.</title>
        <authorList>
            <person name="Wong H.L."/>
            <person name="Macleod F.I."/>
            <person name="White R.A. III"/>
            <person name="Burns B.P."/>
        </authorList>
    </citation>
    <scope>NUCLEOTIDE SEQUENCE</scope>
    <source>
        <strain evidence="2">Rbin_158</strain>
    </source>
</reference>
<evidence type="ECO:0000313" key="2">
    <source>
        <dbReference type="EMBL" id="MBD3325421.1"/>
    </source>
</evidence>
<comment type="caution">
    <text evidence="2">The sequence shown here is derived from an EMBL/GenBank/DDBJ whole genome shotgun (WGS) entry which is preliminary data.</text>
</comment>
<evidence type="ECO:0000313" key="3">
    <source>
        <dbReference type="Proteomes" id="UP000649604"/>
    </source>
</evidence>
<gene>
    <name evidence="2" type="ORF">GF339_12595</name>
</gene>
<protein>
    <submittedName>
        <fullName evidence="2">DUF1566 domain-containing protein</fullName>
    </submittedName>
</protein>
<organism evidence="2 3">
    <name type="scientific">candidate division KSB3 bacterium</name>
    <dbReference type="NCBI Taxonomy" id="2044937"/>
    <lineage>
        <taxon>Bacteria</taxon>
        <taxon>candidate division KSB3</taxon>
    </lineage>
</organism>
<name>A0A9D5JXA0_9BACT</name>